<accession>F2UBW9</accession>
<gene>
    <name evidence="2" type="ORF">PTSG_05680</name>
</gene>
<feature type="compositionally biased region" description="Basic residues" evidence="1">
    <location>
        <begin position="107"/>
        <end position="118"/>
    </location>
</feature>
<feature type="compositionally biased region" description="Basic and acidic residues" evidence="1">
    <location>
        <begin position="42"/>
        <end position="78"/>
    </location>
</feature>
<evidence type="ECO:0000256" key="1">
    <source>
        <dbReference type="SAM" id="MobiDB-lite"/>
    </source>
</evidence>
<evidence type="ECO:0000313" key="2">
    <source>
        <dbReference type="EMBL" id="EGD73985.1"/>
    </source>
</evidence>
<dbReference type="AlphaFoldDB" id="F2UBW9"/>
<dbReference type="InParanoid" id="F2UBW9"/>
<dbReference type="Proteomes" id="UP000007799">
    <property type="component" value="Unassembled WGS sequence"/>
</dbReference>
<keyword evidence="3" id="KW-1185">Reference proteome</keyword>
<dbReference type="EMBL" id="GL832967">
    <property type="protein sequence ID" value="EGD73985.1"/>
    <property type="molecule type" value="Genomic_DNA"/>
</dbReference>
<feature type="compositionally biased region" description="Acidic residues" evidence="1">
    <location>
        <begin position="174"/>
        <end position="185"/>
    </location>
</feature>
<sequence length="411" mass="43252">MAEAQVLARASDAVLFSAEEEAERQRVELEQQALMAQLEGSDAERVHDDSDEHMHTASDNQHHTYDSQHHQQQRHEESEGVSPAPSAPAVKHQPRPPSNGRPSRNGVRNRTRARKRSGLPRSAVLVRDRSPVTAARHHDNDGGNNDDVDDVFSPTPDRRSQSTSIARDAHNDDGGNDDDDGDGVDTDVQASGGGDGEIGGELLSDSMQMPLGEMLALQADGQAVDVRAVSPNPPHNDTTKDGADTARDMKASSVMVSAVTSTHDVLSMSTATTTPVEAVSDASSGHHLRPGDKVLRRAVSVSIGVQTEHSGPISLANGDGGDGDGVKDYDDADGGGDADDGGSVAVAVSTMQFSGREEDGGGGRGDGDADADGDVDDSVQESLEAAAKLSSLQQMRAILKQRRRLFASLIS</sequence>
<dbReference type="GeneID" id="16074125"/>
<feature type="compositionally biased region" description="Basic and acidic residues" evidence="1">
    <location>
        <begin position="126"/>
        <end position="141"/>
    </location>
</feature>
<name>F2UBW9_SALR5</name>
<feature type="compositionally biased region" description="Basic and acidic residues" evidence="1">
    <location>
        <begin position="355"/>
        <end position="367"/>
    </location>
</feature>
<proteinExistence type="predicted"/>
<feature type="region of interest" description="Disordered" evidence="1">
    <location>
        <begin position="1"/>
        <end position="203"/>
    </location>
</feature>
<dbReference type="KEGG" id="sre:PTSG_05680"/>
<protein>
    <submittedName>
        <fullName evidence="2">Uncharacterized protein</fullName>
    </submittedName>
</protein>
<reference evidence="2" key="1">
    <citation type="submission" date="2009-08" db="EMBL/GenBank/DDBJ databases">
        <title>Annotation of Salpingoeca rosetta.</title>
        <authorList>
            <consortium name="The Broad Institute Genome Sequencing Platform"/>
            <person name="Russ C."/>
            <person name="Cuomo C."/>
            <person name="Burger G."/>
            <person name="Gray M.W."/>
            <person name="Holland P.W.H."/>
            <person name="King N."/>
            <person name="Lang F.B.F."/>
            <person name="Roger A.J."/>
            <person name="Ruiz-Trillo I."/>
            <person name="Young S.K."/>
            <person name="Zeng Q."/>
            <person name="Gargeya S."/>
            <person name="Alvarado L."/>
            <person name="Berlin A."/>
            <person name="Chapman S.B."/>
            <person name="Chen Z."/>
            <person name="Freedman E."/>
            <person name="Gellesch M."/>
            <person name="Goldberg J."/>
            <person name="Griggs A."/>
            <person name="Gujja S."/>
            <person name="Heilman E."/>
            <person name="Heiman D."/>
            <person name="Howarth C."/>
            <person name="Mehta T."/>
            <person name="Neiman D."/>
            <person name="Pearson M."/>
            <person name="Roberts A."/>
            <person name="Saif S."/>
            <person name="Shea T."/>
            <person name="Shenoy N."/>
            <person name="Sisk P."/>
            <person name="Stolte C."/>
            <person name="Sykes S."/>
            <person name="White J."/>
            <person name="Yandava C."/>
            <person name="Haas B."/>
            <person name="Nusbaum C."/>
            <person name="Birren B."/>
        </authorList>
    </citation>
    <scope>NUCLEOTIDE SEQUENCE [LARGE SCALE GENOMIC DNA]</scope>
    <source>
        <strain evidence="2">ATCC 50818</strain>
    </source>
</reference>
<feature type="region of interest" description="Disordered" evidence="1">
    <location>
        <begin position="305"/>
        <end position="380"/>
    </location>
</feature>
<feature type="compositionally biased region" description="Acidic residues" evidence="1">
    <location>
        <begin position="330"/>
        <end position="340"/>
    </location>
</feature>
<evidence type="ECO:0000313" key="3">
    <source>
        <dbReference type="Proteomes" id="UP000007799"/>
    </source>
</evidence>
<feature type="compositionally biased region" description="Acidic residues" evidence="1">
    <location>
        <begin position="368"/>
        <end position="379"/>
    </location>
</feature>
<dbReference type="RefSeq" id="XP_004993548.1">
    <property type="nucleotide sequence ID" value="XM_004993491.1"/>
</dbReference>
<organism evidence="3">
    <name type="scientific">Salpingoeca rosetta (strain ATCC 50818 / BSB-021)</name>
    <dbReference type="NCBI Taxonomy" id="946362"/>
    <lineage>
        <taxon>Eukaryota</taxon>
        <taxon>Choanoflagellata</taxon>
        <taxon>Craspedida</taxon>
        <taxon>Salpingoecidae</taxon>
        <taxon>Salpingoeca</taxon>
    </lineage>
</organism>